<keyword evidence="3" id="KW-1185">Reference proteome</keyword>
<dbReference type="EMBL" id="ML975150">
    <property type="protein sequence ID" value="KAF1816256.1"/>
    <property type="molecule type" value="Genomic_DNA"/>
</dbReference>
<dbReference type="InterPro" id="IPR008928">
    <property type="entry name" value="6-hairpin_glycosidase_sf"/>
</dbReference>
<keyword evidence="1" id="KW-0732">Signal</keyword>
<dbReference type="SUPFAM" id="SSF48208">
    <property type="entry name" value="Six-hairpin glycosidases"/>
    <property type="match status" value="1"/>
</dbReference>
<dbReference type="Proteomes" id="UP000504638">
    <property type="component" value="Unplaced"/>
</dbReference>
<evidence type="ECO:0000313" key="3">
    <source>
        <dbReference type="Proteomes" id="UP000504638"/>
    </source>
</evidence>
<reference evidence="4" key="3">
    <citation type="submission" date="2025-04" db="UniProtKB">
        <authorList>
            <consortium name="RefSeq"/>
        </authorList>
    </citation>
    <scope>IDENTIFICATION</scope>
    <source>
        <strain evidence="4">CBS 781.70</strain>
    </source>
</reference>
<name>A0A6G1GEC0_9PEZI</name>
<gene>
    <name evidence="2 4" type="ORF">P152DRAFT_115963</name>
</gene>
<dbReference type="OrthoDB" id="2591256at2759"/>
<proteinExistence type="predicted"/>
<evidence type="ECO:0000313" key="2">
    <source>
        <dbReference type="EMBL" id="KAF1816256.1"/>
    </source>
</evidence>
<reference evidence="2 4" key="1">
    <citation type="submission" date="2020-01" db="EMBL/GenBank/DDBJ databases">
        <authorList>
            <consortium name="DOE Joint Genome Institute"/>
            <person name="Haridas S."/>
            <person name="Albert R."/>
            <person name="Binder M."/>
            <person name="Bloem J."/>
            <person name="Labutti K."/>
            <person name="Salamov A."/>
            <person name="Andreopoulos B."/>
            <person name="Baker S.E."/>
            <person name="Barry K."/>
            <person name="Bills G."/>
            <person name="Bluhm B.H."/>
            <person name="Cannon C."/>
            <person name="Castanera R."/>
            <person name="Culley D.E."/>
            <person name="Daum C."/>
            <person name="Ezra D."/>
            <person name="Gonzalez J.B."/>
            <person name="Henrissat B."/>
            <person name="Kuo A."/>
            <person name="Liang C."/>
            <person name="Lipzen A."/>
            <person name="Lutzoni F."/>
            <person name="Magnuson J."/>
            <person name="Mondo S."/>
            <person name="Nolan M."/>
            <person name="Ohm R."/>
            <person name="Pangilinan J."/>
            <person name="Park H.-J."/>
            <person name="Ramirez L."/>
            <person name="Alfaro M."/>
            <person name="Sun H."/>
            <person name="Tritt A."/>
            <person name="Yoshinaga Y."/>
            <person name="Zwiers L.-H."/>
            <person name="Turgeon B.G."/>
            <person name="Goodwin S.B."/>
            <person name="Spatafora J.W."/>
            <person name="Crous P.W."/>
            <person name="Grigoriev I.V."/>
        </authorList>
    </citation>
    <scope>NUCLEOTIDE SEQUENCE</scope>
    <source>
        <strain evidence="2 4">CBS 781.70</strain>
    </source>
</reference>
<dbReference type="GeneID" id="54414235"/>
<accession>A0A6G1GEC0</accession>
<protein>
    <submittedName>
        <fullName evidence="2 4">Glycogen debranching enzyme</fullName>
    </submittedName>
</protein>
<feature type="signal peptide" evidence="1">
    <location>
        <begin position="1"/>
        <end position="24"/>
    </location>
</feature>
<feature type="chain" id="PRO_5044632057" evidence="1">
    <location>
        <begin position="25"/>
        <end position="738"/>
    </location>
</feature>
<evidence type="ECO:0000256" key="1">
    <source>
        <dbReference type="SAM" id="SignalP"/>
    </source>
</evidence>
<dbReference type="GO" id="GO:0005975">
    <property type="term" value="P:carbohydrate metabolic process"/>
    <property type="evidence" value="ECO:0007669"/>
    <property type="project" value="InterPro"/>
</dbReference>
<dbReference type="RefSeq" id="XP_033537887.1">
    <property type="nucleotide sequence ID" value="XM_033673665.1"/>
</dbReference>
<sequence>MLFKSLSWLYLWPVFASQSTGTTALQSRDGEPSVLNCADPASTLHLSDPPYENFFYSDCHSAGQVVVTSPAPDSNLTIIGPRLLVAWPAGNSGIVSFFEPENGLNGTLGISLANFSSVQQPLQGIYEEGRSPNPYVGISGLLQLNGSALLSVAILGSIRNIRDFTEGPSILEPLIQNATAFSVDDSGVALIQRTWFDNETETRLSFAAAGDVDSRPEIGNQTVRFAAGTYVFNASFNYPQLEQLSSQEVLNPVARDLISQNPDETASLSFLSYKDKLLAGAWRFLTYFGRDSMISALLLQPILSEGEGSAIEAVIEAVLERINRTDGTVAHEETIGDHATYLSIQNNETSTAPQYDYKMVDTEYFLPVLMKNYFLDAETGRQRSEAFFSTQASINPDNEGLAYADLALVTAERIMNTSAPFASDRGQVKGNLIRLKEDQVVGEWRDSTYGIGGGRIPYDVNVALVPAALRAIQALSAVGLFPTHPEWEKTAGSFAQTWEDNTLQFFKVTVPADEARDLVDAYVSESGFSGPSESDGIVSDVVYHGLALDGNYNRSIVKVMNSDDCFRLFFLNTTDQTQLSHFLNQTAAHVLQPFPVGLSTSVGILVANPAYGGDPVYTANFTNNSYHGTVVWGWQLAMLAKGLERQLGRCDGESNPGFCADPSIYDHVREAYNHLWDILEANRAALGSEVWSWVYDGGYKLTPLGALPPPPGSNPTESNIRQLWSLTFLAVTRNEAFR</sequence>
<evidence type="ECO:0000313" key="4">
    <source>
        <dbReference type="RefSeq" id="XP_033537887.1"/>
    </source>
</evidence>
<dbReference type="AlphaFoldDB" id="A0A6G1GEC0"/>
<organism evidence="2">
    <name type="scientific">Eremomyces bilateralis CBS 781.70</name>
    <dbReference type="NCBI Taxonomy" id="1392243"/>
    <lineage>
        <taxon>Eukaryota</taxon>
        <taxon>Fungi</taxon>
        <taxon>Dikarya</taxon>
        <taxon>Ascomycota</taxon>
        <taxon>Pezizomycotina</taxon>
        <taxon>Dothideomycetes</taxon>
        <taxon>Dothideomycetes incertae sedis</taxon>
        <taxon>Eremomycetales</taxon>
        <taxon>Eremomycetaceae</taxon>
        <taxon>Eremomyces</taxon>
    </lineage>
</organism>
<reference evidence="4" key="2">
    <citation type="submission" date="2020-04" db="EMBL/GenBank/DDBJ databases">
        <authorList>
            <consortium name="NCBI Genome Project"/>
        </authorList>
    </citation>
    <scope>NUCLEOTIDE SEQUENCE</scope>
    <source>
        <strain evidence="4">CBS 781.70</strain>
    </source>
</reference>